<feature type="compositionally biased region" description="Polar residues" evidence="1">
    <location>
        <begin position="182"/>
        <end position="214"/>
    </location>
</feature>
<feature type="compositionally biased region" description="Low complexity" evidence="1">
    <location>
        <begin position="854"/>
        <end position="865"/>
    </location>
</feature>
<feature type="compositionally biased region" description="Acidic residues" evidence="1">
    <location>
        <begin position="982"/>
        <end position="1004"/>
    </location>
</feature>
<feature type="compositionally biased region" description="Polar residues" evidence="1">
    <location>
        <begin position="677"/>
        <end position="705"/>
    </location>
</feature>
<feature type="compositionally biased region" description="Low complexity" evidence="1">
    <location>
        <begin position="817"/>
        <end position="829"/>
    </location>
</feature>
<keyword evidence="3" id="KW-1185">Reference proteome</keyword>
<proteinExistence type="predicted"/>
<sequence>MTQKTSNKVTSGIPPRHPDRTDKLISTTQSASREMAGKKPTPHLKQTKAAQKGFQATPPTMTAQHVREGQTPKSVARHPDSATPAPKNTPAAQKDRSRSATDAGRPKASADNKRATGQSQTEPKPPSNKVSGIKPTKAVPKRESGRAASSERKGSRVTGKEKKTPSFGGPKPQKPPRKGNKSNGLSSTPGKHGGSSSHITNNSFVTNPATNTTIHIIGADSDDPESDHNTTNEDTSGYETDGLGELPEAVGVDSSVPSSPVSSTGQHPTGQLESESPPNNNGEPGQQPDAASHSSSPASQIGGQTSNLPGQQAQVQIPGHGVQSEIGIGTLPSGTYIPASFISQETANDGFGQGFQSDVTEGAMPSHNGMQPASGAATTGGSAAPYSTQNSLPGYMQQPESQPEYEQGGQMSLFPSNGNAPNDDQHWNPAPSGPPVFSPGNGNRRFSNHPSLNSGTSYPVMDSENQLQPGWRVNAISDASGGSSFSAPVATKPPSSQGHPLGGPAYATSEQQPSVPASTTAEGWPPKMTGFDADSYGLPNAEMNRKRQTQDVGHMPAAQPGLYYNQVESPPRPMETEPGMNQSYFSPTTAQAPESSYDPWAPQTGASHQSKTDPWGGTQTTGMGKPNSVWDSQAEPMYPGSSVKPNPSGTQAWKPQTSLPNRQDQYPSPSESKDENWSNWSHGNNDPVTPGFQASQVPPWQTSAPHTEHGTPTGPYSPQPRPTDHRPFAGENQSSLRTSNKAKGFAAAGFGLAAGAAIGYGLASLSRSASTSSASSKTSTQDDHEQDVLGTRLWNNPHEHNGTSYNDENDDAHDTSSSKSVGSSSPSPSDGETGMGWFQQEQQLVDNTLDDQNDNSSNYNDMNYDGELYRNDAQHFDDPSIISDQLSPTYYDNDHASSPSHDFEQSYTYQDDSENAVQYDDSLGDDNAYQQSYQDQPESENDDGPEPEPSLYDPRPDRGYESENQYRQHMEYASETNQDSQEPGDDQSDEETDEQGANESDSWDGGDYPSGNSDGDGENVDNGVYYDDDWD</sequence>
<protein>
    <submittedName>
        <fullName evidence="2">Uncharacterized protein</fullName>
    </submittedName>
</protein>
<feature type="region of interest" description="Disordered" evidence="1">
    <location>
        <begin position="346"/>
        <end position="740"/>
    </location>
</feature>
<dbReference type="Proteomes" id="UP000711996">
    <property type="component" value="Unassembled WGS sequence"/>
</dbReference>
<feature type="compositionally biased region" description="Polar residues" evidence="1">
    <location>
        <begin position="508"/>
        <end position="521"/>
    </location>
</feature>
<feature type="compositionally biased region" description="Basic and acidic residues" evidence="1">
    <location>
        <begin position="93"/>
        <end position="114"/>
    </location>
</feature>
<comment type="caution">
    <text evidence="2">The sequence shown here is derived from an EMBL/GenBank/DDBJ whole genome shotgun (WGS) entry which is preliminary data.</text>
</comment>
<accession>A0A9P5EY28</accession>
<feature type="compositionally biased region" description="Low complexity" evidence="1">
    <location>
        <begin position="254"/>
        <end position="263"/>
    </location>
</feature>
<feature type="compositionally biased region" description="Basic and acidic residues" evidence="1">
    <location>
        <begin position="867"/>
        <end position="878"/>
    </location>
</feature>
<gene>
    <name evidence="2" type="ORF">CGCSCA2_v003596</name>
</gene>
<dbReference type="AlphaFoldDB" id="A0A9P5EY28"/>
<evidence type="ECO:0000256" key="1">
    <source>
        <dbReference type="SAM" id="MobiDB-lite"/>
    </source>
</evidence>
<feature type="compositionally biased region" description="Polar residues" evidence="1">
    <location>
        <begin position="643"/>
        <end position="670"/>
    </location>
</feature>
<feature type="compositionally biased region" description="Polar residues" evidence="1">
    <location>
        <begin position="882"/>
        <end position="910"/>
    </location>
</feature>
<feature type="compositionally biased region" description="Polar residues" evidence="1">
    <location>
        <begin position="1"/>
        <end position="10"/>
    </location>
</feature>
<feature type="compositionally biased region" description="Polar residues" evidence="1">
    <location>
        <begin position="440"/>
        <end position="468"/>
    </location>
</feature>
<feature type="region of interest" description="Disordered" evidence="1">
    <location>
        <begin position="765"/>
        <end position="1031"/>
    </location>
</feature>
<feature type="compositionally biased region" description="Low complexity" evidence="1">
    <location>
        <begin position="273"/>
        <end position="299"/>
    </location>
</feature>
<feature type="compositionally biased region" description="Low complexity" evidence="1">
    <location>
        <begin position="373"/>
        <end position="384"/>
    </location>
</feature>
<feature type="compositionally biased region" description="Polar residues" evidence="1">
    <location>
        <begin position="301"/>
        <end position="315"/>
    </location>
</feature>
<reference evidence="2" key="1">
    <citation type="submission" date="2019-06" db="EMBL/GenBank/DDBJ databases">
        <authorList>
            <person name="Gan P."/>
            <person name="Shirasu K."/>
        </authorList>
    </citation>
    <scope>NUCLEOTIDE SEQUENCE [LARGE SCALE GENOMIC DNA]</scope>
    <source>
        <strain evidence="2">CAD2</strain>
    </source>
</reference>
<name>A0A9P5EY28_COLSI</name>
<feature type="region of interest" description="Disordered" evidence="1">
    <location>
        <begin position="1"/>
        <end position="319"/>
    </location>
</feature>
<evidence type="ECO:0000313" key="2">
    <source>
        <dbReference type="EMBL" id="KAF4862651.1"/>
    </source>
</evidence>
<organism evidence="2 3">
    <name type="scientific">Colletotrichum siamense</name>
    <name type="common">Anthracnose fungus</name>
    <dbReference type="NCBI Taxonomy" id="690259"/>
    <lineage>
        <taxon>Eukaryota</taxon>
        <taxon>Fungi</taxon>
        <taxon>Dikarya</taxon>
        <taxon>Ascomycota</taxon>
        <taxon>Pezizomycotina</taxon>
        <taxon>Sordariomycetes</taxon>
        <taxon>Hypocreomycetidae</taxon>
        <taxon>Glomerellales</taxon>
        <taxon>Glomerellaceae</taxon>
        <taxon>Colletotrichum</taxon>
        <taxon>Colletotrichum gloeosporioides species complex</taxon>
    </lineage>
</organism>
<feature type="compositionally biased region" description="Polar residues" evidence="1">
    <location>
        <begin position="409"/>
        <end position="422"/>
    </location>
</feature>
<dbReference type="OrthoDB" id="4849809at2759"/>
<feature type="compositionally biased region" description="Low complexity" evidence="1">
    <location>
        <begin position="765"/>
        <end position="779"/>
    </location>
</feature>
<dbReference type="EMBL" id="QPMT01000008">
    <property type="protein sequence ID" value="KAF4862651.1"/>
    <property type="molecule type" value="Genomic_DNA"/>
</dbReference>
<feature type="compositionally biased region" description="Polar residues" evidence="1">
    <location>
        <begin position="579"/>
        <end position="594"/>
    </location>
</feature>
<feature type="compositionally biased region" description="Acidic residues" evidence="1">
    <location>
        <begin position="937"/>
        <end position="946"/>
    </location>
</feature>
<feature type="compositionally biased region" description="Basic and acidic residues" evidence="1">
    <location>
        <begin position="140"/>
        <end position="164"/>
    </location>
</feature>
<feature type="compositionally biased region" description="Basic and acidic residues" evidence="1">
    <location>
        <begin position="954"/>
        <end position="972"/>
    </location>
</feature>
<evidence type="ECO:0000313" key="3">
    <source>
        <dbReference type="Proteomes" id="UP000711996"/>
    </source>
</evidence>